<dbReference type="AlphaFoldDB" id="A0A165ZZA7"/>
<dbReference type="Pfam" id="PF00651">
    <property type="entry name" value="BTB"/>
    <property type="match status" value="1"/>
</dbReference>
<accession>A0A165ZZA7</accession>
<reference evidence="2 3" key="1">
    <citation type="journal article" date="2016" name="Mol. Biol. Evol.">
        <title>Comparative Genomics of Early-Diverging Mushroom-Forming Fungi Provides Insights into the Origins of Lignocellulose Decay Capabilities.</title>
        <authorList>
            <person name="Nagy L.G."/>
            <person name="Riley R."/>
            <person name="Tritt A."/>
            <person name="Adam C."/>
            <person name="Daum C."/>
            <person name="Floudas D."/>
            <person name="Sun H."/>
            <person name="Yadav J.S."/>
            <person name="Pangilinan J."/>
            <person name="Larsson K.H."/>
            <person name="Matsuura K."/>
            <person name="Barry K."/>
            <person name="Labutti K."/>
            <person name="Kuo R."/>
            <person name="Ohm R.A."/>
            <person name="Bhattacharya S.S."/>
            <person name="Shirouzu T."/>
            <person name="Yoshinaga Y."/>
            <person name="Martin F.M."/>
            <person name="Grigoriev I.V."/>
            <person name="Hibbett D.S."/>
        </authorList>
    </citation>
    <scope>NUCLEOTIDE SEQUENCE [LARGE SCALE GENOMIC DNA]</scope>
    <source>
        <strain evidence="2 3">CBS 109695</strain>
    </source>
</reference>
<dbReference type="PROSITE" id="PS50097">
    <property type="entry name" value="BTB"/>
    <property type="match status" value="1"/>
</dbReference>
<sequence length="325" mass="36547">MQSTENSRSESSAPVALVRSDIWYDDGNVILQAEGVQFKVHKSILAQSSSVFQDMFSFPQPSTTDTEMAEGCPIVHLSDSAEEVRYVLQAIFQRKYTVGEVLSLPVVSALLCLGGKYDIQPLHNEARKRLFLLFTITLHERDAITWASAGIEDPEDRGFFFHALLTARRAGLLSILPLLLYPCCGFFKASEIKNGFRSGMDGSTLYFPRDDQIACLAGYQAIYAAQAETTYAWLYQDSTLGPNCITPQTCDEARRVHLITYSTAPTPDIAGLRTWSAETELLDDELCKNKLHEAGREKFWEQLPGLFDLPSWEELSKERDDLYVF</sequence>
<dbReference type="Gene3D" id="3.30.710.10">
    <property type="entry name" value="Potassium Channel Kv1.1, Chain A"/>
    <property type="match status" value="1"/>
</dbReference>
<dbReference type="STRING" id="436010.A0A165ZZA7"/>
<evidence type="ECO:0000313" key="3">
    <source>
        <dbReference type="Proteomes" id="UP000076532"/>
    </source>
</evidence>
<dbReference type="SUPFAM" id="SSF54695">
    <property type="entry name" value="POZ domain"/>
    <property type="match status" value="1"/>
</dbReference>
<dbReference type="InterPro" id="IPR011333">
    <property type="entry name" value="SKP1/BTB/POZ_sf"/>
</dbReference>
<dbReference type="OrthoDB" id="3027208at2759"/>
<feature type="domain" description="BTB" evidence="1">
    <location>
        <begin position="27"/>
        <end position="100"/>
    </location>
</feature>
<keyword evidence="3" id="KW-1185">Reference proteome</keyword>
<dbReference type="CDD" id="cd18186">
    <property type="entry name" value="BTB_POZ_ZBTB_KLHL-like"/>
    <property type="match status" value="1"/>
</dbReference>
<name>A0A165ZZA7_9AGAM</name>
<proteinExistence type="predicted"/>
<dbReference type="Proteomes" id="UP000076532">
    <property type="component" value="Unassembled WGS sequence"/>
</dbReference>
<dbReference type="InterPro" id="IPR000210">
    <property type="entry name" value="BTB/POZ_dom"/>
</dbReference>
<protein>
    <recommendedName>
        <fullName evidence="1">BTB domain-containing protein</fullName>
    </recommendedName>
</protein>
<organism evidence="2 3">
    <name type="scientific">Athelia psychrophila</name>
    <dbReference type="NCBI Taxonomy" id="1759441"/>
    <lineage>
        <taxon>Eukaryota</taxon>
        <taxon>Fungi</taxon>
        <taxon>Dikarya</taxon>
        <taxon>Basidiomycota</taxon>
        <taxon>Agaricomycotina</taxon>
        <taxon>Agaricomycetes</taxon>
        <taxon>Agaricomycetidae</taxon>
        <taxon>Atheliales</taxon>
        <taxon>Atheliaceae</taxon>
        <taxon>Athelia</taxon>
    </lineage>
</organism>
<dbReference type="EMBL" id="KV417668">
    <property type="protein sequence ID" value="KZP11085.1"/>
    <property type="molecule type" value="Genomic_DNA"/>
</dbReference>
<gene>
    <name evidence="2" type="ORF">FIBSPDRAFT_913674</name>
</gene>
<dbReference type="SMART" id="SM00225">
    <property type="entry name" value="BTB"/>
    <property type="match status" value="1"/>
</dbReference>
<evidence type="ECO:0000313" key="2">
    <source>
        <dbReference type="EMBL" id="KZP11085.1"/>
    </source>
</evidence>
<evidence type="ECO:0000259" key="1">
    <source>
        <dbReference type="PROSITE" id="PS50097"/>
    </source>
</evidence>